<gene>
    <name evidence="2" type="ORF">DdX_12358</name>
</gene>
<feature type="compositionally biased region" description="Basic and acidic residues" evidence="1">
    <location>
        <begin position="176"/>
        <end position="187"/>
    </location>
</feature>
<dbReference type="Proteomes" id="UP001201812">
    <property type="component" value="Unassembled WGS sequence"/>
</dbReference>
<name>A0AAD4MXU0_9BILA</name>
<dbReference type="EMBL" id="JAKKPZ010000040">
    <property type="protein sequence ID" value="KAI1707523.1"/>
    <property type="molecule type" value="Genomic_DNA"/>
</dbReference>
<evidence type="ECO:0000256" key="1">
    <source>
        <dbReference type="SAM" id="MobiDB-lite"/>
    </source>
</evidence>
<feature type="region of interest" description="Disordered" evidence="1">
    <location>
        <begin position="209"/>
        <end position="261"/>
    </location>
</feature>
<accession>A0AAD4MXU0</accession>
<evidence type="ECO:0000313" key="3">
    <source>
        <dbReference type="Proteomes" id="UP001201812"/>
    </source>
</evidence>
<feature type="region of interest" description="Disordered" evidence="1">
    <location>
        <begin position="176"/>
        <end position="195"/>
    </location>
</feature>
<dbReference type="InterPro" id="IPR016024">
    <property type="entry name" value="ARM-type_fold"/>
</dbReference>
<dbReference type="Gene3D" id="1.25.40.180">
    <property type="match status" value="1"/>
</dbReference>
<comment type="caution">
    <text evidence="2">The sequence shown here is derived from an EMBL/GenBank/DDBJ whole genome shotgun (WGS) entry which is preliminary data.</text>
</comment>
<organism evidence="2 3">
    <name type="scientific">Ditylenchus destructor</name>
    <dbReference type="NCBI Taxonomy" id="166010"/>
    <lineage>
        <taxon>Eukaryota</taxon>
        <taxon>Metazoa</taxon>
        <taxon>Ecdysozoa</taxon>
        <taxon>Nematoda</taxon>
        <taxon>Chromadorea</taxon>
        <taxon>Rhabditida</taxon>
        <taxon>Tylenchina</taxon>
        <taxon>Tylenchomorpha</taxon>
        <taxon>Sphaerularioidea</taxon>
        <taxon>Anguinidae</taxon>
        <taxon>Anguininae</taxon>
        <taxon>Ditylenchus</taxon>
    </lineage>
</organism>
<proteinExistence type="predicted"/>
<keyword evidence="3" id="KW-1185">Reference proteome</keyword>
<feature type="compositionally biased region" description="Low complexity" evidence="1">
    <location>
        <begin position="245"/>
        <end position="254"/>
    </location>
</feature>
<protein>
    <submittedName>
        <fullName evidence="2">Uncharacterized protein</fullName>
    </submittedName>
</protein>
<evidence type="ECO:0000313" key="2">
    <source>
        <dbReference type="EMBL" id="KAI1707523.1"/>
    </source>
</evidence>
<dbReference type="SUPFAM" id="SSF48371">
    <property type="entry name" value="ARM repeat"/>
    <property type="match status" value="1"/>
</dbReference>
<reference evidence="2" key="1">
    <citation type="submission" date="2022-01" db="EMBL/GenBank/DDBJ databases">
        <title>Genome Sequence Resource for Two Populations of Ditylenchus destructor, the Migratory Endoparasitic Phytonematode.</title>
        <authorList>
            <person name="Zhang H."/>
            <person name="Lin R."/>
            <person name="Xie B."/>
        </authorList>
    </citation>
    <scope>NUCLEOTIDE SEQUENCE</scope>
    <source>
        <strain evidence="2">BazhouSP</strain>
    </source>
</reference>
<dbReference type="PANTHER" id="PTHR23253">
    <property type="entry name" value="EUKARYOTIC TRANSLATION INITIATION FACTOR 4 GAMMA"/>
    <property type="match status" value="1"/>
</dbReference>
<dbReference type="AlphaFoldDB" id="A0AAD4MXU0"/>
<sequence>MDANSGNKKEYKTPRTEIYARLMDYVFRLIAQVYRHGYIPDIIAYTCATQLCTFFQTSAEEEYMEFALHFLETIGPTFENNKLKHQKVVEEKKAEAIRKEENCWRKTAPVEIPQMPKFLDGISSVFDKVTEYRSKLSPRLQFLAMNLEDLRKNRWTSAQNKKGPKTLTEIRKETLAEQQQKEMERRKMSGYGGGRYKTIGSAYSNRFREQPPQKYHGRGSACSDGGINYQRGSVGSDGRHRRGSTDSGSSYSSRCQKRNWS</sequence>